<comment type="caution">
    <text evidence="2">The sequence shown here is derived from an EMBL/GenBank/DDBJ whole genome shotgun (WGS) entry which is preliminary data.</text>
</comment>
<dbReference type="InterPro" id="IPR043129">
    <property type="entry name" value="ATPase_NBD"/>
</dbReference>
<dbReference type="EMBL" id="JAQJAN010000017">
    <property type="protein sequence ID" value="KAJ5709839.1"/>
    <property type="molecule type" value="Genomic_DNA"/>
</dbReference>
<feature type="region of interest" description="Disordered" evidence="1">
    <location>
        <begin position="1"/>
        <end position="54"/>
    </location>
</feature>
<name>A0AAD6MS72_9EURO</name>
<dbReference type="Proteomes" id="UP001215712">
    <property type="component" value="Unassembled WGS sequence"/>
</dbReference>
<dbReference type="PANTHER" id="PTHR14187:SF5">
    <property type="entry name" value="HEAT SHOCK 70 KDA PROTEIN 12A"/>
    <property type="match status" value="1"/>
</dbReference>
<dbReference type="AlphaFoldDB" id="A0AAD6MS72"/>
<reference evidence="2" key="2">
    <citation type="submission" date="2023-01" db="EMBL/GenBank/DDBJ databases">
        <authorList>
            <person name="Petersen C."/>
        </authorList>
    </citation>
    <scope>NUCLEOTIDE SEQUENCE</scope>
    <source>
        <strain evidence="2">IBT 17514</strain>
    </source>
</reference>
<evidence type="ECO:0000256" key="1">
    <source>
        <dbReference type="SAM" id="MobiDB-lite"/>
    </source>
</evidence>
<feature type="compositionally biased region" description="Polar residues" evidence="1">
    <location>
        <begin position="21"/>
        <end position="39"/>
    </location>
</feature>
<keyword evidence="3" id="KW-1185">Reference proteome</keyword>
<sequence>MTERLRSSHNLTHRKRRIQEISETNEAPVTPSGSDSEFNSPRPAKQIETSTPKKNGLNKKTFIVGLDFGTTMTSISYCYFKSSKRPARLIREKIKDITDWPSAGRDQQRGEVPSESLYLNNEYYWGYQAREKLQQFHYSGAESDETARLIRFTKLLFSNPDLKPEDERDSQLREIRKTLLALGKTVFDAVKDYLVRVFEFAKGYLKDQVKFTESCEVELCLSVPAAWPIEASWSLQQIVREIAVEVRFGQVSSLFIINEPEAASAFALDLMVGDTNVSQHETFMVCDAGGGTV</sequence>
<evidence type="ECO:0000313" key="3">
    <source>
        <dbReference type="Proteomes" id="UP001215712"/>
    </source>
</evidence>
<gene>
    <name evidence="2" type="ORF">N7493_009431</name>
</gene>
<dbReference type="SUPFAM" id="SSF53067">
    <property type="entry name" value="Actin-like ATPase domain"/>
    <property type="match status" value="1"/>
</dbReference>
<proteinExistence type="predicted"/>
<accession>A0AAD6MS72</accession>
<reference evidence="2" key="1">
    <citation type="journal article" date="2023" name="IMA Fungus">
        <title>Comparative genomic study of the Penicillium genus elucidates a diverse pangenome and 15 lateral gene transfer events.</title>
        <authorList>
            <person name="Petersen C."/>
            <person name="Sorensen T."/>
            <person name="Nielsen M.R."/>
            <person name="Sondergaard T.E."/>
            <person name="Sorensen J.L."/>
            <person name="Fitzpatrick D.A."/>
            <person name="Frisvad J.C."/>
            <person name="Nielsen K.L."/>
        </authorList>
    </citation>
    <scope>NUCLEOTIDE SEQUENCE</scope>
    <source>
        <strain evidence="2">IBT 17514</strain>
    </source>
</reference>
<dbReference type="PANTHER" id="PTHR14187">
    <property type="entry name" value="ALPHA KINASE/ELONGATION FACTOR 2 KINASE"/>
    <property type="match status" value="1"/>
</dbReference>
<organism evidence="2 3">
    <name type="scientific">Penicillium malachiteum</name>
    <dbReference type="NCBI Taxonomy" id="1324776"/>
    <lineage>
        <taxon>Eukaryota</taxon>
        <taxon>Fungi</taxon>
        <taxon>Dikarya</taxon>
        <taxon>Ascomycota</taxon>
        <taxon>Pezizomycotina</taxon>
        <taxon>Eurotiomycetes</taxon>
        <taxon>Eurotiomycetidae</taxon>
        <taxon>Eurotiales</taxon>
        <taxon>Aspergillaceae</taxon>
        <taxon>Penicillium</taxon>
    </lineage>
</organism>
<dbReference type="Gene3D" id="3.30.420.40">
    <property type="match status" value="1"/>
</dbReference>
<protein>
    <submittedName>
        <fullName evidence="2">Uncharacterized protein</fullName>
    </submittedName>
</protein>
<dbReference type="CDD" id="cd10170">
    <property type="entry name" value="ASKHA_NBD_HSP70"/>
    <property type="match status" value="1"/>
</dbReference>
<evidence type="ECO:0000313" key="2">
    <source>
        <dbReference type="EMBL" id="KAJ5709839.1"/>
    </source>
</evidence>